<dbReference type="InterPro" id="IPR036013">
    <property type="entry name" value="Band_7/SPFH_dom_sf"/>
</dbReference>
<evidence type="ECO:0000313" key="5">
    <source>
        <dbReference type="EMBL" id="ABC80656.1"/>
    </source>
</evidence>
<dbReference type="FunFam" id="3.30.479.30:FF:000004">
    <property type="entry name" value="Putative membrane protease family, stomatin"/>
    <property type="match status" value="1"/>
</dbReference>
<organism evidence="5 6">
    <name type="scientific">Anaeromyxobacter dehalogenans (strain 2CP-C)</name>
    <dbReference type="NCBI Taxonomy" id="290397"/>
    <lineage>
        <taxon>Bacteria</taxon>
        <taxon>Pseudomonadati</taxon>
        <taxon>Myxococcota</taxon>
        <taxon>Myxococcia</taxon>
        <taxon>Myxococcales</taxon>
        <taxon>Cystobacterineae</taxon>
        <taxon>Anaeromyxobacteraceae</taxon>
        <taxon>Anaeromyxobacter</taxon>
    </lineage>
</organism>
<feature type="compositionally biased region" description="Pro residues" evidence="3">
    <location>
        <begin position="326"/>
        <end position="336"/>
    </location>
</feature>
<dbReference type="PANTHER" id="PTHR43327">
    <property type="entry name" value="STOMATIN-LIKE PROTEIN 2, MITOCHONDRIAL"/>
    <property type="match status" value="1"/>
</dbReference>
<dbReference type="Gene3D" id="3.30.479.30">
    <property type="entry name" value="Band 7 domain"/>
    <property type="match status" value="1"/>
</dbReference>
<proteinExistence type="inferred from homology"/>
<dbReference type="PANTHER" id="PTHR43327:SF10">
    <property type="entry name" value="STOMATIN-LIKE PROTEIN 2, MITOCHONDRIAL"/>
    <property type="match status" value="1"/>
</dbReference>
<gene>
    <name evidence="5" type="ordered locus">Adeh_0881</name>
</gene>
<dbReference type="SUPFAM" id="SSF117892">
    <property type="entry name" value="Band 7/SPFH domain"/>
    <property type="match status" value="1"/>
</dbReference>
<reference evidence="5 6" key="1">
    <citation type="submission" date="2006-01" db="EMBL/GenBank/DDBJ databases">
        <title>Complete sequence of Anaeromyxobacter dehalogenans 2CP-C.</title>
        <authorList>
            <consortium name="US DOE Joint Genome Institute"/>
            <person name="Copeland A."/>
            <person name="Lucas S."/>
            <person name="Lapidus A."/>
            <person name="Barry K."/>
            <person name="Detter J.C."/>
            <person name="Glavina T."/>
            <person name="Hammon N."/>
            <person name="Israni S."/>
            <person name="Pitluck S."/>
            <person name="Brettin T."/>
            <person name="Bruce D."/>
            <person name="Han C."/>
            <person name="Tapia R."/>
            <person name="Gilna P."/>
            <person name="Kiss H."/>
            <person name="Schmutz J."/>
            <person name="Larimer F."/>
            <person name="Land M."/>
            <person name="Kyrpides N."/>
            <person name="Anderson I."/>
            <person name="Sanford R.A."/>
            <person name="Ritalahti K.M."/>
            <person name="Thomas H.S."/>
            <person name="Kirby J.R."/>
            <person name="Zhulin I.B."/>
            <person name="Loeffler F.E."/>
            <person name="Richardson P."/>
        </authorList>
    </citation>
    <scope>NUCLEOTIDE SEQUENCE [LARGE SCALE GENOMIC DNA]</scope>
    <source>
        <strain evidence="5 6">2CP-C</strain>
    </source>
</reference>
<dbReference type="EMBL" id="CP000251">
    <property type="protein sequence ID" value="ABC80656.1"/>
    <property type="molecule type" value="Genomic_DNA"/>
</dbReference>
<dbReference type="KEGG" id="ade:Adeh_0881"/>
<dbReference type="InterPro" id="IPR001972">
    <property type="entry name" value="Stomatin_HflK_fam"/>
</dbReference>
<dbReference type="CDD" id="cd08829">
    <property type="entry name" value="SPFH_paraslipin"/>
    <property type="match status" value="1"/>
</dbReference>
<dbReference type="InterPro" id="IPR050710">
    <property type="entry name" value="Band7/mec-2_domain"/>
</dbReference>
<sequence>MEPMSAGLMIAIVVAAFAVFVVVKTAVVVPQQNAYVVERLGRFHSVLDAGFHVLLPFADVIRYRHTLKEQAVDIPEQICITKDNVQVAVDGILYLKVLDAQRASYGIADYYYAISQLAQTALRSEIGKIDLDRTFEERSHINGMVVTELDKASGPWGVKVLRYEIKNITPPQDVLAAMEKQMRAEREKRAVVLASEGERDAAINTAEGKKQQVIKESEASRQQQINEAEGQAQAILAIAEATAGGLRKVGDAISAPGGVEAVQLRVAEQYVEQFGHLAKVNNTVILPATLSDVGSMIAAAMNVLKTARAEEPVRNAAVAPSRAGPAMPPRPPLPRP</sequence>
<protein>
    <submittedName>
        <fullName evidence="5">SPFH domain, Band 7 family protein</fullName>
    </submittedName>
</protein>
<dbReference type="PRINTS" id="PR00721">
    <property type="entry name" value="STOMATIN"/>
</dbReference>
<dbReference type="AlphaFoldDB" id="Q2IPC6"/>
<dbReference type="STRING" id="290397.Adeh_0881"/>
<evidence type="ECO:0000256" key="2">
    <source>
        <dbReference type="ARBA" id="ARBA00008164"/>
    </source>
</evidence>
<dbReference type="InterPro" id="IPR032435">
    <property type="entry name" value="STML2-like_C"/>
</dbReference>
<name>Q2IPC6_ANADE</name>
<dbReference type="InterPro" id="IPR001107">
    <property type="entry name" value="Band_7"/>
</dbReference>
<dbReference type="HOGENOM" id="CLU_024949_2_2_7"/>
<comment type="subcellular location">
    <subcellularLocation>
        <location evidence="1">Membrane</location>
        <topology evidence="1">Single-pass membrane protein</topology>
    </subcellularLocation>
</comment>
<feature type="domain" description="Band 7" evidence="4">
    <location>
        <begin position="24"/>
        <end position="182"/>
    </location>
</feature>
<dbReference type="OrthoDB" id="9809197at2"/>
<dbReference type="RefSeq" id="WP_011419939.1">
    <property type="nucleotide sequence ID" value="NC_007760.1"/>
</dbReference>
<comment type="similarity">
    <text evidence="2">Belongs to the band 7/mec-2 family.</text>
</comment>
<evidence type="ECO:0000313" key="6">
    <source>
        <dbReference type="Proteomes" id="UP000001935"/>
    </source>
</evidence>
<dbReference type="SMART" id="SM00244">
    <property type="entry name" value="PHB"/>
    <property type="match status" value="1"/>
</dbReference>
<dbReference type="Proteomes" id="UP000001935">
    <property type="component" value="Chromosome"/>
</dbReference>
<dbReference type="eggNOG" id="COG0330">
    <property type="taxonomic scope" value="Bacteria"/>
</dbReference>
<dbReference type="GO" id="GO:0005886">
    <property type="term" value="C:plasma membrane"/>
    <property type="evidence" value="ECO:0007669"/>
    <property type="project" value="UniProtKB-ARBA"/>
</dbReference>
<feature type="region of interest" description="Disordered" evidence="3">
    <location>
        <begin position="313"/>
        <end position="336"/>
    </location>
</feature>
<evidence type="ECO:0000259" key="4">
    <source>
        <dbReference type="SMART" id="SM00244"/>
    </source>
</evidence>
<accession>Q2IPC6</accession>
<evidence type="ECO:0000256" key="1">
    <source>
        <dbReference type="ARBA" id="ARBA00004167"/>
    </source>
</evidence>
<dbReference type="Pfam" id="PF01145">
    <property type="entry name" value="Band_7"/>
    <property type="match status" value="1"/>
</dbReference>
<dbReference type="Pfam" id="PF16200">
    <property type="entry name" value="Band_7_C"/>
    <property type="match status" value="1"/>
</dbReference>
<dbReference type="GO" id="GO:0098552">
    <property type="term" value="C:side of membrane"/>
    <property type="evidence" value="ECO:0007669"/>
    <property type="project" value="UniProtKB-ARBA"/>
</dbReference>
<evidence type="ECO:0000256" key="3">
    <source>
        <dbReference type="SAM" id="MobiDB-lite"/>
    </source>
</evidence>